<sequence>MILVKIKLTMYRDTLKEIYNIEYKILIYKRDFA</sequence>
<accession>H1HI89</accession>
<reference evidence="1 2" key="1">
    <citation type="submission" date="2011-12" db="EMBL/GenBank/DDBJ databases">
        <title>The Genome Sequence of Fusobacterium nucleatum subsp. animalis OT 420.</title>
        <authorList>
            <consortium name="The Broad Institute Genome Sequencing Platform"/>
            <person name="Earl A."/>
            <person name="Ward D."/>
            <person name="Feldgarden M."/>
            <person name="Gevers D."/>
            <person name="Izard J."/>
            <person name="Blanton J.M."/>
            <person name="Mathney J."/>
            <person name="Tanner A.C."/>
            <person name="Dewhirst F.E."/>
            <person name="Young S.K."/>
            <person name="Zeng Q."/>
            <person name="Gargeya S."/>
            <person name="Fitzgerald M."/>
            <person name="Haas B."/>
            <person name="Abouelleil A."/>
            <person name="Alvarado L."/>
            <person name="Arachchi H.M."/>
            <person name="Berlin A."/>
            <person name="Chapman S.B."/>
            <person name="Gearin G."/>
            <person name="Goldberg J."/>
            <person name="Griggs A."/>
            <person name="Gujja S."/>
            <person name="Hansen M."/>
            <person name="Heiman D."/>
            <person name="Howarth C."/>
            <person name="Larimer J."/>
            <person name="Lui A."/>
            <person name="MacDonald P.J.P."/>
            <person name="McCowen C."/>
            <person name="Montmayeur A."/>
            <person name="Murphy C."/>
            <person name="Neiman D."/>
            <person name="Pearson M."/>
            <person name="Priest M."/>
            <person name="Roberts A."/>
            <person name="Saif S."/>
            <person name="Shea T."/>
            <person name="Sisk P."/>
            <person name="Stolte C."/>
            <person name="Sykes S."/>
            <person name="Wortman J."/>
            <person name="Nusbaum C."/>
            <person name="Birren B."/>
        </authorList>
    </citation>
    <scope>NUCLEOTIDE SEQUENCE [LARGE SCALE GENOMIC DNA]</scope>
    <source>
        <strain evidence="2">F0419</strain>
    </source>
</reference>
<name>H1HI89_9FUSO</name>
<dbReference type="EMBL" id="AGEH01000035">
    <property type="protein sequence ID" value="EHO75736.1"/>
    <property type="molecule type" value="Genomic_DNA"/>
</dbReference>
<protein>
    <submittedName>
        <fullName evidence="1">Uncharacterized protein</fullName>
    </submittedName>
</protein>
<evidence type="ECO:0000313" key="2">
    <source>
        <dbReference type="Proteomes" id="UP000004565"/>
    </source>
</evidence>
<evidence type="ECO:0000313" key="1">
    <source>
        <dbReference type="EMBL" id="EHO75736.1"/>
    </source>
</evidence>
<proteinExistence type="predicted"/>
<dbReference type="AlphaFoldDB" id="H1HI89"/>
<dbReference type="HOGENOM" id="CLU_3382016_0_0_0"/>
<dbReference type="Proteomes" id="UP000004565">
    <property type="component" value="Unassembled WGS sequence"/>
</dbReference>
<gene>
    <name evidence="1" type="ORF">HMPREF9942_02190</name>
</gene>
<comment type="caution">
    <text evidence="1">The sequence shown here is derived from an EMBL/GenBank/DDBJ whole genome shotgun (WGS) entry which is preliminary data.</text>
</comment>
<organism evidence="1 2">
    <name type="scientific">Fusobacterium animalis F0419</name>
    <dbReference type="NCBI Taxonomy" id="999414"/>
    <lineage>
        <taxon>Bacteria</taxon>
        <taxon>Fusobacteriati</taxon>
        <taxon>Fusobacteriota</taxon>
        <taxon>Fusobacteriia</taxon>
        <taxon>Fusobacteriales</taxon>
        <taxon>Fusobacteriaceae</taxon>
        <taxon>Fusobacterium</taxon>
    </lineage>
</organism>